<dbReference type="GO" id="GO:0000287">
    <property type="term" value="F:magnesium ion binding"/>
    <property type="evidence" value="ECO:0007669"/>
    <property type="project" value="InterPro"/>
</dbReference>
<dbReference type="Gene3D" id="3.30.310.50">
    <property type="entry name" value="Alpha-D-phosphohexomutase, C-terminal domain"/>
    <property type="match status" value="1"/>
</dbReference>
<dbReference type="PIRSF" id="PIRSF016408">
    <property type="entry name" value="PAGM"/>
    <property type="match status" value="1"/>
</dbReference>
<dbReference type="Gene3D" id="3.40.120.10">
    <property type="entry name" value="Alpha-D-Glucose-1,6-Bisphosphate, subunit A, domain 3"/>
    <property type="match status" value="3"/>
</dbReference>
<dbReference type="InterPro" id="IPR016066">
    <property type="entry name" value="A-D-PHexomutase_CS"/>
</dbReference>
<dbReference type="FunFam" id="3.40.120.10:FF:000013">
    <property type="entry name" value="Phosphoacetylglucosamine mutase"/>
    <property type="match status" value="1"/>
</dbReference>
<evidence type="ECO:0000256" key="11">
    <source>
        <dbReference type="ARBA" id="ARBA00060228"/>
    </source>
</evidence>
<protein>
    <recommendedName>
        <fullName evidence="12 13">Phosphoacetylglucosamine mutase</fullName>
        <shortName evidence="13">PAGM</shortName>
        <ecNumber evidence="4 13">5.4.2.3</ecNumber>
    </recommendedName>
    <alternativeName>
        <fullName evidence="13">Acetylglucosamine phosphomutase</fullName>
    </alternativeName>
    <alternativeName>
        <fullName evidence="13">N-acetylglucosamine-phosphate mutase</fullName>
    </alternativeName>
</protein>
<dbReference type="FunFam" id="3.30.310.50:FF:000003">
    <property type="entry name" value="Phosphoacetylglucosamine mutase"/>
    <property type="match status" value="1"/>
</dbReference>
<evidence type="ECO:0000313" key="21">
    <source>
        <dbReference type="EMBL" id="TNN47434.1"/>
    </source>
</evidence>
<comment type="caution">
    <text evidence="21">The sequence shown here is derived from an EMBL/GenBank/DDBJ whole genome shotgun (WGS) entry which is preliminary data.</text>
</comment>
<evidence type="ECO:0000259" key="19">
    <source>
        <dbReference type="Pfam" id="PF21404"/>
    </source>
</evidence>
<dbReference type="GO" id="GO:0030097">
    <property type="term" value="P:hemopoiesis"/>
    <property type="evidence" value="ECO:0007669"/>
    <property type="project" value="TreeGrafter"/>
</dbReference>
<evidence type="ECO:0000256" key="13">
    <source>
        <dbReference type="PIRNR" id="PIRNR016408"/>
    </source>
</evidence>
<dbReference type="EMBL" id="SRLO01000743">
    <property type="protein sequence ID" value="TNN47434.1"/>
    <property type="molecule type" value="Genomic_DNA"/>
</dbReference>
<dbReference type="InterPro" id="IPR016657">
    <property type="entry name" value="PAGM"/>
</dbReference>
<feature type="domain" description="Alpha-D-phosphohexomutase alpha/beta/alpha" evidence="18">
    <location>
        <begin position="52"/>
        <end position="88"/>
    </location>
</feature>
<dbReference type="InterPro" id="IPR049023">
    <property type="entry name" value="AMG1_II"/>
</dbReference>
<feature type="domain" description="Phosphoacetylglucosamine mutase AMG1" evidence="19">
    <location>
        <begin position="298"/>
        <end position="435"/>
    </location>
</feature>
<keyword evidence="6 13" id="KW-0479">Metal-binding</keyword>
<evidence type="ECO:0000256" key="16">
    <source>
        <dbReference type="PIRSR" id="PIRSR016408-3"/>
    </source>
</evidence>
<proteinExistence type="inferred from homology"/>
<comment type="pathway">
    <text evidence="2 13">Nucleotide-sugar biosynthesis; UDP-N-acetyl-alpha-D-glucosamine biosynthesis; N-acetyl-alpha-D-glucosamine 1-phosphate from alpha-D-glucosamine 6-phosphate (route I): step 2/2.</text>
</comment>
<feature type="binding site" evidence="16">
    <location>
        <position position="277"/>
    </location>
    <ligand>
        <name>Mg(2+)</name>
        <dbReference type="ChEBI" id="CHEBI:18420"/>
    </ligand>
</feature>
<comment type="similarity">
    <text evidence="3 13">Belongs to the phosphohexose mutase family.</text>
</comment>
<comment type="catalytic activity">
    <reaction evidence="1 13">
        <text>N-acetyl-alpha-D-glucosamine 1-phosphate = N-acetyl-D-glucosamine 6-phosphate</text>
        <dbReference type="Rhea" id="RHEA:23804"/>
        <dbReference type="ChEBI" id="CHEBI:57513"/>
        <dbReference type="ChEBI" id="CHEBI:57776"/>
        <dbReference type="EC" id="5.4.2.3"/>
    </reaction>
</comment>
<organism evidence="21 22">
    <name type="scientific">Liparis tanakae</name>
    <name type="common">Tanaka's snailfish</name>
    <dbReference type="NCBI Taxonomy" id="230148"/>
    <lineage>
        <taxon>Eukaryota</taxon>
        <taxon>Metazoa</taxon>
        <taxon>Chordata</taxon>
        <taxon>Craniata</taxon>
        <taxon>Vertebrata</taxon>
        <taxon>Euteleostomi</taxon>
        <taxon>Actinopterygii</taxon>
        <taxon>Neopterygii</taxon>
        <taxon>Teleostei</taxon>
        <taxon>Neoteleostei</taxon>
        <taxon>Acanthomorphata</taxon>
        <taxon>Eupercaria</taxon>
        <taxon>Perciformes</taxon>
        <taxon>Cottioidei</taxon>
        <taxon>Cottales</taxon>
        <taxon>Liparidae</taxon>
        <taxon>Liparis</taxon>
    </lineage>
</organism>
<evidence type="ECO:0000256" key="12">
    <source>
        <dbReference type="ARBA" id="ARBA00070218"/>
    </source>
</evidence>
<dbReference type="AlphaFoldDB" id="A0A4Z2G3Q2"/>
<feature type="binding site" description="via phosphate group" evidence="16">
    <location>
        <position position="65"/>
    </location>
    <ligand>
        <name>Mg(2+)</name>
        <dbReference type="ChEBI" id="CHEBI:18420"/>
    </ligand>
</feature>
<sequence length="543" mass="59212">MAQFQDVSKQSALHPKPAGLVLQYGTAGFRTNAKLLDHIMFRMGLLATLRSKKTNATIGVMVTASHNPEEDNGVKLVDPMGEMVTPTWEGYATQLANAEQEDVLAALKEIIEKEAINMSQEADVFIGKDTRSSSESLSKAVLDGVSALGGHNKDYGLVTTPQLHYMVRCQNTQGKYGEATVEGYYTKFCHAFIQLTKNASNCTDDQKHLSVDGANGIGALKVRELESHLKKELHISLFNDGSAGKLNHQCGADFVKVQQNPPTGMTVNSGERCCSFDGDADRIVYYYTDSEGHFHLLDGDKIATLISTFLKELLTQAGLDLEIAVVQTAYANGSSTNYLEETMKVIVRCTKTGVKHLHHAAQEFDIGVYFEANGHGTVLFSEAAQEKVQQLTEDSSGERKRAALLLQNTIDVINQTVGDAISDMLLIEAILAIKGMTIQQWDAMYEDLPSRQLKVKVSDRRVIDTADAERRAVSPAGLQEAIGALVRKYGRARSFVRPSGTEDVVRVYAEADTQESADALAHEVSLAVYRLAGGVGGEPKPLH</sequence>
<evidence type="ECO:0000259" key="18">
    <source>
        <dbReference type="Pfam" id="PF02878"/>
    </source>
</evidence>
<dbReference type="PROSITE" id="PS00710">
    <property type="entry name" value="PGM_PMM"/>
    <property type="match status" value="1"/>
</dbReference>
<gene>
    <name evidence="21" type="primary">PGM3</name>
    <name evidence="21" type="ORF">EYF80_042377</name>
</gene>
<feature type="binding site" evidence="16">
    <location>
        <position position="281"/>
    </location>
    <ligand>
        <name>Mg(2+)</name>
        <dbReference type="ChEBI" id="CHEBI:18420"/>
    </ligand>
</feature>
<dbReference type="UniPathway" id="UPA00113">
    <property type="reaction ID" value="UER00530"/>
</dbReference>
<comment type="cofactor">
    <cofactor evidence="13 16">
        <name>Mg(2+)</name>
        <dbReference type="ChEBI" id="CHEBI:18420"/>
    </cofactor>
    <text evidence="13 16">Binds 1 Mg(2+) ion per subunit.</text>
</comment>
<dbReference type="Pfam" id="PF02878">
    <property type="entry name" value="PGM_PMM_I"/>
    <property type="match status" value="2"/>
</dbReference>
<feature type="binding site" evidence="15">
    <location>
        <begin position="497"/>
        <end position="501"/>
    </location>
    <ligand>
        <name>substrate</name>
    </ligand>
</feature>
<dbReference type="PANTHER" id="PTHR45955">
    <property type="entry name" value="PHOSPHOACETYLGLUCOSAMINE MUTASE"/>
    <property type="match status" value="1"/>
</dbReference>
<evidence type="ECO:0000256" key="5">
    <source>
        <dbReference type="ARBA" id="ARBA00022553"/>
    </source>
</evidence>
<dbReference type="Pfam" id="PF21404">
    <property type="entry name" value="AMG1_III"/>
    <property type="match status" value="1"/>
</dbReference>
<keyword evidence="7 13" id="KW-0460">Magnesium</keyword>
<dbReference type="OrthoDB" id="1928at2759"/>
<feature type="domain" description="Alpha-D-phosphohexomutase alpha/beta/alpha" evidence="18">
    <location>
        <begin position="107"/>
        <end position="171"/>
    </location>
</feature>
<dbReference type="InterPro" id="IPR005843">
    <property type="entry name" value="A-D-PHexomutase_C"/>
</dbReference>
<dbReference type="FunFam" id="3.40.120.10:FF:000019">
    <property type="entry name" value="Phosphoacetylglucosamine mutase"/>
    <property type="match status" value="1"/>
</dbReference>
<feature type="binding site" evidence="15">
    <location>
        <begin position="371"/>
        <end position="373"/>
    </location>
    <ligand>
        <name>substrate</name>
    </ligand>
</feature>
<evidence type="ECO:0000256" key="10">
    <source>
        <dbReference type="ARBA" id="ARBA00023277"/>
    </source>
</evidence>
<dbReference type="PANTHER" id="PTHR45955:SF1">
    <property type="entry name" value="PHOSPHOACETYLGLUCOSAMINE MUTASE"/>
    <property type="match status" value="1"/>
</dbReference>
<keyword evidence="5" id="KW-0597">Phosphoprotein</keyword>
<evidence type="ECO:0000256" key="6">
    <source>
        <dbReference type="ARBA" id="ARBA00022723"/>
    </source>
</evidence>
<evidence type="ECO:0000256" key="4">
    <source>
        <dbReference type="ARBA" id="ARBA00012731"/>
    </source>
</evidence>
<dbReference type="EC" id="5.4.2.3" evidence="4 13"/>
<dbReference type="Proteomes" id="UP000314294">
    <property type="component" value="Unassembled WGS sequence"/>
</dbReference>
<dbReference type="SUPFAM" id="SSF53738">
    <property type="entry name" value="Phosphoglucomutase, first 3 domains"/>
    <property type="match status" value="3"/>
</dbReference>
<dbReference type="GO" id="GO:0006048">
    <property type="term" value="P:UDP-N-acetylglucosamine biosynthetic process"/>
    <property type="evidence" value="ECO:0007669"/>
    <property type="project" value="UniProtKB-UniRule"/>
</dbReference>
<dbReference type="GO" id="GO:0004610">
    <property type="term" value="F:phosphoacetylglucosamine mutase activity"/>
    <property type="evidence" value="ECO:0007669"/>
    <property type="project" value="UniProtKB-UniRule"/>
</dbReference>
<feature type="domain" description="Alpha-D-phosphohexomutase C-terminal" evidence="17">
    <location>
        <begin position="454"/>
        <end position="525"/>
    </location>
</feature>
<dbReference type="FunFam" id="3.40.120.10:FF:000015">
    <property type="entry name" value="Phosphoacetylglucosamine mutase"/>
    <property type="match status" value="1"/>
</dbReference>
<evidence type="ECO:0000256" key="1">
    <source>
        <dbReference type="ARBA" id="ARBA00000558"/>
    </source>
</evidence>
<evidence type="ECO:0000259" key="20">
    <source>
        <dbReference type="Pfam" id="PF21405"/>
    </source>
</evidence>
<evidence type="ECO:0000256" key="2">
    <source>
        <dbReference type="ARBA" id="ARBA00004865"/>
    </source>
</evidence>
<dbReference type="InterPro" id="IPR036900">
    <property type="entry name" value="A-D-PHexomutase_C_sf"/>
</dbReference>
<feature type="domain" description="Phosphoacetylglucosamine mutase AMG1" evidence="20">
    <location>
        <begin position="179"/>
        <end position="284"/>
    </location>
</feature>
<reference evidence="21 22" key="1">
    <citation type="submission" date="2019-03" db="EMBL/GenBank/DDBJ databases">
        <title>First draft genome of Liparis tanakae, snailfish: a comprehensive survey of snailfish specific genes.</title>
        <authorList>
            <person name="Kim W."/>
            <person name="Song I."/>
            <person name="Jeong J.-H."/>
            <person name="Kim D."/>
            <person name="Kim S."/>
            <person name="Ryu S."/>
            <person name="Song J.Y."/>
            <person name="Lee S.K."/>
        </authorList>
    </citation>
    <scope>NUCLEOTIDE SEQUENCE [LARGE SCALE GENOMIC DNA]</scope>
    <source>
        <tissue evidence="21">Muscle</tissue>
    </source>
</reference>
<keyword evidence="22" id="KW-1185">Reference proteome</keyword>
<keyword evidence="8" id="KW-0007">Acetylation</keyword>
<feature type="active site" description="Phosphoserine intermediate" evidence="14">
    <location>
        <position position="65"/>
    </location>
</feature>
<keyword evidence="10" id="KW-0119">Carbohydrate metabolism</keyword>
<keyword evidence="9 13" id="KW-0413">Isomerase</keyword>
<comment type="function">
    <text evidence="11 13">Catalyzes the conversion of GlcNAc-6-P into GlcNAc-1-P during the synthesis of uridine diphosphate/UDP-GlcNAc, a sugar nucleotide critical to multiple glycosylation pathways including protein N- and O-glycosylation.</text>
</comment>
<feature type="binding site" evidence="15">
    <location>
        <position position="506"/>
    </location>
    <ligand>
        <name>substrate</name>
    </ligand>
</feature>
<dbReference type="Pfam" id="PF21405">
    <property type="entry name" value="AMG1_II"/>
    <property type="match status" value="1"/>
</dbReference>
<dbReference type="InterPro" id="IPR016055">
    <property type="entry name" value="A-D-PHexomutase_a/b/a-I/II/III"/>
</dbReference>
<evidence type="ECO:0000256" key="14">
    <source>
        <dbReference type="PIRSR" id="PIRSR016408-1"/>
    </source>
</evidence>
<dbReference type="CDD" id="cd03086">
    <property type="entry name" value="PGM3"/>
    <property type="match status" value="1"/>
</dbReference>
<evidence type="ECO:0000256" key="3">
    <source>
        <dbReference type="ARBA" id="ARBA00010231"/>
    </source>
</evidence>
<evidence type="ECO:0000256" key="9">
    <source>
        <dbReference type="ARBA" id="ARBA00023235"/>
    </source>
</evidence>
<evidence type="ECO:0000259" key="17">
    <source>
        <dbReference type="Pfam" id="PF00408"/>
    </source>
</evidence>
<dbReference type="GO" id="GO:0005975">
    <property type="term" value="P:carbohydrate metabolic process"/>
    <property type="evidence" value="ECO:0007669"/>
    <property type="project" value="InterPro"/>
</dbReference>
<dbReference type="SUPFAM" id="SSF55957">
    <property type="entry name" value="Phosphoglucomutase, C-terminal domain"/>
    <property type="match status" value="1"/>
</dbReference>
<name>A0A4Z2G3Q2_9TELE</name>
<feature type="binding site" evidence="16">
    <location>
        <position position="279"/>
    </location>
    <ligand>
        <name>Mg(2+)</name>
        <dbReference type="ChEBI" id="CHEBI:18420"/>
    </ligand>
</feature>
<evidence type="ECO:0000256" key="8">
    <source>
        <dbReference type="ARBA" id="ARBA00022990"/>
    </source>
</evidence>
<dbReference type="InterPro" id="IPR005844">
    <property type="entry name" value="A-D-PHexomutase_a/b/a-I"/>
</dbReference>
<accession>A0A4Z2G3Q2</accession>
<dbReference type="InterPro" id="IPR049022">
    <property type="entry name" value="AMG1_III"/>
</dbReference>
<dbReference type="Pfam" id="PF00408">
    <property type="entry name" value="PGM_PMM_IV"/>
    <property type="match status" value="1"/>
</dbReference>
<evidence type="ECO:0000256" key="15">
    <source>
        <dbReference type="PIRSR" id="PIRSR016408-2"/>
    </source>
</evidence>
<evidence type="ECO:0000313" key="22">
    <source>
        <dbReference type="Proteomes" id="UP000314294"/>
    </source>
</evidence>
<evidence type="ECO:0000256" key="7">
    <source>
        <dbReference type="ARBA" id="ARBA00022842"/>
    </source>
</evidence>